<protein>
    <recommendedName>
        <fullName evidence="5">SGNH hydrolase-type esterase domain-containing protein</fullName>
    </recommendedName>
</protein>
<evidence type="ECO:0000256" key="1">
    <source>
        <dbReference type="SAM" id="MobiDB-lite"/>
    </source>
</evidence>
<feature type="compositionally biased region" description="Low complexity" evidence="1">
    <location>
        <begin position="697"/>
        <end position="708"/>
    </location>
</feature>
<dbReference type="SUPFAM" id="SSF52266">
    <property type="entry name" value="SGNH hydrolase"/>
    <property type="match status" value="1"/>
</dbReference>
<dbReference type="PANTHER" id="PTHR37981:SF1">
    <property type="entry name" value="SGNH HYDROLASE-TYPE ESTERASE DOMAIN-CONTAINING PROTEIN"/>
    <property type="match status" value="1"/>
</dbReference>
<proteinExistence type="predicted"/>
<dbReference type="RefSeq" id="WP_378479267.1">
    <property type="nucleotide sequence ID" value="NZ_JBHUIW010000024.1"/>
</dbReference>
<dbReference type="InterPro" id="IPR037460">
    <property type="entry name" value="SEST-like"/>
</dbReference>
<sequence>MRWCDGTATGARAATLAAVLAAVLLQPVNAQTPLQLPTSGGESGRPSITVHPDPNAAPAVAPAPLPEPAIGATIDWQVKNRFRLFRDEKDFLRHVTAAAGRSVLATEQALAAETDGRGWARDTVVRLCTDAAGRVADECLRDGVRESYLAPADHRVEARLAGAVDPAARCTWTFEDGDSLPRSVTAPCAEPVNLRVVFGKPTIAVVDIVAPDAATSGQPPRRATTEILVQDLLIAGLGDSIASGEGNPDRPVVLSDEGFCFRRFGGGGRNEFFRPGRQGFKGDKACESGGGSAGSDGDRAEWARLSARWMSAPCHRSLYGYQLRAALALAVENPRIAVTFLPLACTGATIETGLFAGQPSRELNCGTSGSASCPRQMPGQIAQLRDLLAKARKAHPQRGLDLVFLTVGANDVDFSGLVADVIIDASAERTLFRRAGVIGSVEGAQRAIDTTLPTGFHRLRSALKPLLGGSLDRLVYVSYGHPALAPQGGACPTSRDGFDVHPAFGVDGDRLARISQFVERGFFPRLKALATCTGGVACADPTRDRMTFVDAHQPVFADHGFCARSAEDPPFDRDCFATDGTSFATSPVEGATAPLTCAARPADFRPYAPRARWIRTANDSYFAAMTFPEGVSPTMQPSDLHDATWGVLSAVYGGAVHPTAEGHAAMADAALPAARTVLGLPQPDTTITAEPLPPALPASGAAGQAGPLPVAPVPQTAGSGALPGR</sequence>
<feature type="chain" id="PRO_5045340104" description="SGNH hydrolase-type esterase domain-containing protein" evidence="2">
    <location>
        <begin position="31"/>
        <end position="725"/>
    </location>
</feature>
<name>A0ABW5ANM2_9BRAD</name>
<feature type="region of interest" description="Disordered" evidence="1">
    <location>
        <begin position="34"/>
        <end position="60"/>
    </location>
</feature>
<keyword evidence="4" id="KW-1185">Reference proteome</keyword>
<dbReference type="Proteomes" id="UP001597314">
    <property type="component" value="Unassembled WGS sequence"/>
</dbReference>
<feature type="region of interest" description="Disordered" evidence="1">
    <location>
        <begin position="684"/>
        <end position="725"/>
    </location>
</feature>
<evidence type="ECO:0000313" key="4">
    <source>
        <dbReference type="Proteomes" id="UP001597314"/>
    </source>
</evidence>
<dbReference type="Gene3D" id="3.40.50.1110">
    <property type="entry name" value="SGNH hydrolase"/>
    <property type="match status" value="1"/>
</dbReference>
<accession>A0ABW5ANM2</accession>
<feature type="signal peptide" evidence="2">
    <location>
        <begin position="1"/>
        <end position="30"/>
    </location>
</feature>
<dbReference type="InterPro" id="IPR036514">
    <property type="entry name" value="SGNH_hydro_sf"/>
</dbReference>
<evidence type="ECO:0008006" key="5">
    <source>
        <dbReference type="Google" id="ProtNLM"/>
    </source>
</evidence>
<dbReference type="PANTHER" id="PTHR37981">
    <property type="entry name" value="LIPASE 2"/>
    <property type="match status" value="1"/>
</dbReference>
<evidence type="ECO:0000256" key="2">
    <source>
        <dbReference type="SAM" id="SignalP"/>
    </source>
</evidence>
<keyword evidence="2" id="KW-0732">Signal</keyword>
<comment type="caution">
    <text evidence="3">The sequence shown here is derived from an EMBL/GenBank/DDBJ whole genome shotgun (WGS) entry which is preliminary data.</text>
</comment>
<reference evidence="4" key="1">
    <citation type="journal article" date="2019" name="Int. J. Syst. Evol. Microbiol.">
        <title>The Global Catalogue of Microorganisms (GCM) 10K type strain sequencing project: providing services to taxonomists for standard genome sequencing and annotation.</title>
        <authorList>
            <consortium name="The Broad Institute Genomics Platform"/>
            <consortium name="The Broad Institute Genome Sequencing Center for Infectious Disease"/>
            <person name="Wu L."/>
            <person name="Ma J."/>
        </authorList>
    </citation>
    <scope>NUCLEOTIDE SEQUENCE [LARGE SCALE GENOMIC DNA]</scope>
    <source>
        <strain evidence="4">CGMCC 1.6774</strain>
    </source>
</reference>
<dbReference type="EMBL" id="JBHUIW010000024">
    <property type="protein sequence ID" value="MFD2184120.1"/>
    <property type="molecule type" value="Genomic_DNA"/>
</dbReference>
<gene>
    <name evidence="3" type="ORF">ACFSOX_18350</name>
</gene>
<evidence type="ECO:0000313" key="3">
    <source>
        <dbReference type="EMBL" id="MFD2184120.1"/>
    </source>
</evidence>
<organism evidence="3 4">
    <name type="scientific">Rhodoplanes azumiensis</name>
    <dbReference type="NCBI Taxonomy" id="1897628"/>
    <lineage>
        <taxon>Bacteria</taxon>
        <taxon>Pseudomonadati</taxon>
        <taxon>Pseudomonadota</taxon>
        <taxon>Alphaproteobacteria</taxon>
        <taxon>Hyphomicrobiales</taxon>
        <taxon>Nitrobacteraceae</taxon>
        <taxon>Rhodoplanes</taxon>
    </lineage>
</organism>